<evidence type="ECO:0000256" key="1">
    <source>
        <dbReference type="ARBA" id="ARBA00001424"/>
    </source>
</evidence>
<dbReference type="GO" id="GO:0006508">
    <property type="term" value="P:proteolysis"/>
    <property type="evidence" value="ECO:0007669"/>
    <property type="project" value="TreeGrafter"/>
</dbReference>
<evidence type="ECO:0000256" key="8">
    <source>
        <dbReference type="ARBA" id="ARBA00069363"/>
    </source>
</evidence>
<dbReference type="eggNOG" id="COG0006">
    <property type="taxonomic scope" value="Bacteria"/>
</dbReference>
<dbReference type="SUPFAM" id="SSF53092">
    <property type="entry name" value="Creatinase/prolidase N-terminal domain"/>
    <property type="match status" value="1"/>
</dbReference>
<comment type="cofactor">
    <cofactor evidence="2">
        <name>Mn(2+)</name>
        <dbReference type="ChEBI" id="CHEBI:29035"/>
    </cofactor>
</comment>
<feature type="domain" description="Aminopeptidase P N-terminal" evidence="11">
    <location>
        <begin position="6"/>
        <end position="139"/>
    </location>
</feature>
<dbReference type="PANTHER" id="PTHR43226">
    <property type="entry name" value="XAA-PRO AMINOPEPTIDASE 3"/>
    <property type="match status" value="1"/>
</dbReference>
<protein>
    <recommendedName>
        <fullName evidence="8">Xaa-Pro aminopeptidase</fullName>
        <ecNumber evidence="4">3.4.11.9</ecNumber>
    </recommendedName>
    <alternativeName>
        <fullName evidence="9">Aminopeptidase P II</fullName>
    </alternativeName>
    <alternativeName>
        <fullName evidence="10">X-Pro aminopeptidase</fullName>
    </alternativeName>
</protein>
<dbReference type="Gene3D" id="3.40.350.10">
    <property type="entry name" value="Creatinase/prolidase N-terminal domain"/>
    <property type="match status" value="1"/>
</dbReference>
<dbReference type="PANTHER" id="PTHR43226:SF4">
    <property type="entry name" value="XAA-PRO AMINOPEPTIDASE 3"/>
    <property type="match status" value="1"/>
</dbReference>
<dbReference type="OrthoDB" id="9806388at2"/>
<dbReference type="MEROPS" id="M24.004"/>
<gene>
    <name evidence="12" type="ordered locus">Cyan7822_0591</name>
</gene>
<dbReference type="InterPro" id="IPR000994">
    <property type="entry name" value="Pept_M24"/>
</dbReference>
<dbReference type="SMART" id="SM01011">
    <property type="entry name" value="AMP_N"/>
    <property type="match status" value="1"/>
</dbReference>
<evidence type="ECO:0000256" key="3">
    <source>
        <dbReference type="ARBA" id="ARBA00008766"/>
    </source>
</evidence>
<dbReference type="RefSeq" id="WP_013320738.1">
    <property type="nucleotide sequence ID" value="NC_014501.1"/>
</dbReference>
<dbReference type="HOGENOM" id="CLU_017266_1_0_3"/>
<dbReference type="Pfam" id="PF00557">
    <property type="entry name" value="Peptidase_M24"/>
    <property type="match status" value="1"/>
</dbReference>
<dbReference type="FunFam" id="3.90.230.10:FF:000002">
    <property type="entry name" value="Xaa-Pro aminopeptidase 3"/>
    <property type="match status" value="1"/>
</dbReference>
<evidence type="ECO:0000256" key="4">
    <source>
        <dbReference type="ARBA" id="ARBA00012574"/>
    </source>
</evidence>
<dbReference type="EC" id="3.4.11.9" evidence="4"/>
<dbReference type="GO" id="GO:0030145">
    <property type="term" value="F:manganese ion binding"/>
    <property type="evidence" value="ECO:0007669"/>
    <property type="project" value="InterPro"/>
</dbReference>
<dbReference type="Proteomes" id="UP000008206">
    <property type="component" value="Chromosome"/>
</dbReference>
<evidence type="ECO:0000313" key="13">
    <source>
        <dbReference type="Proteomes" id="UP000008206"/>
    </source>
</evidence>
<evidence type="ECO:0000256" key="6">
    <source>
        <dbReference type="ARBA" id="ARBA00022801"/>
    </source>
</evidence>
<accession>E0U9D6</accession>
<dbReference type="EMBL" id="CP002198">
    <property type="protein sequence ID" value="ADN12628.1"/>
    <property type="molecule type" value="Genomic_DNA"/>
</dbReference>
<comment type="catalytic activity">
    <reaction evidence="1">
        <text>Release of any N-terminal amino acid, including proline, that is linked to proline, even from a dipeptide or tripeptide.</text>
        <dbReference type="EC" id="3.4.11.9"/>
    </reaction>
</comment>
<dbReference type="STRING" id="497965.Cyan7822_0591"/>
<keyword evidence="13" id="KW-1185">Reference proteome</keyword>
<evidence type="ECO:0000256" key="7">
    <source>
        <dbReference type="ARBA" id="ARBA00023211"/>
    </source>
</evidence>
<dbReference type="AlphaFoldDB" id="E0U9D6"/>
<reference evidence="13" key="1">
    <citation type="journal article" date="2011" name="MBio">
        <title>Novel metabolic attributes of the genus Cyanothece, comprising a group of unicellular nitrogen-fixing Cyanobacteria.</title>
        <authorList>
            <person name="Bandyopadhyay A."/>
            <person name="Elvitigala T."/>
            <person name="Welsh E."/>
            <person name="Stockel J."/>
            <person name="Liberton M."/>
            <person name="Min H."/>
            <person name="Sherman L.A."/>
            <person name="Pakrasi H.B."/>
        </authorList>
    </citation>
    <scope>NUCLEOTIDE SEQUENCE [LARGE SCALE GENOMIC DNA]</scope>
    <source>
        <strain evidence="13">PCC 7822</strain>
    </source>
</reference>
<keyword evidence="6" id="KW-0378">Hydrolase</keyword>
<evidence type="ECO:0000313" key="12">
    <source>
        <dbReference type="EMBL" id="ADN12628.1"/>
    </source>
</evidence>
<dbReference type="GO" id="GO:0005829">
    <property type="term" value="C:cytosol"/>
    <property type="evidence" value="ECO:0007669"/>
    <property type="project" value="TreeGrafter"/>
</dbReference>
<keyword evidence="5" id="KW-0479">Metal-binding</keyword>
<keyword evidence="7" id="KW-0464">Manganese</keyword>
<proteinExistence type="inferred from homology"/>
<dbReference type="SUPFAM" id="SSF55920">
    <property type="entry name" value="Creatinase/aminopeptidase"/>
    <property type="match status" value="1"/>
</dbReference>
<evidence type="ECO:0000256" key="5">
    <source>
        <dbReference type="ARBA" id="ARBA00022723"/>
    </source>
</evidence>
<dbReference type="Gene3D" id="3.90.230.10">
    <property type="entry name" value="Creatinase/methionine aminopeptidase superfamily"/>
    <property type="match status" value="1"/>
</dbReference>
<sequence length="442" mass="50588">MSIDHIEPTEYQQRRERLMEKIGQGTAIFRSAPTAVMHNDVEYVFRQDSDFFYLTGFNEPEAVAVFAPHHPEHRFILFVQPKDPEKETWTGYRYGVEGAKERFGADEAYPINELDEKLPQYLEKADRIYYHLGRDQYFNEKIIAHWQKLLTTYPKRGTGPIAIEDTNFILHPMRLIKSPTELTLMRQAAIISAQAHNRAREFAQVGQYEYQIQAEIEHTFRQLGGIGPAYPSIVASGANACILHYVENTSVLKENDLLLIDAGCSYGYYNGDITRTFPVSGQFTPEQKTIYEIVLEAQLKAIEQVQPGKPYHEFHDAAVRVIVEGLKELELLTGDTEEIIKEEKYKPFYMHKTGHWLGLDVHDVGLYKCGEETWQTLQPGQVLTVEPGIYISPTIKPAEGQPEVPEKWRGIGVRIEDDVLVTVDGHEILTSAVPKHIEDIER</sequence>
<dbReference type="KEGG" id="cyj:Cyan7822_0591"/>
<dbReference type="CDD" id="cd01087">
    <property type="entry name" value="Prolidase"/>
    <property type="match status" value="1"/>
</dbReference>
<dbReference type="GO" id="GO:0070006">
    <property type="term" value="F:metalloaminopeptidase activity"/>
    <property type="evidence" value="ECO:0007669"/>
    <property type="project" value="InterPro"/>
</dbReference>
<dbReference type="InterPro" id="IPR029149">
    <property type="entry name" value="Creatin/AminoP/Spt16_N"/>
</dbReference>
<dbReference type="InterPro" id="IPR036005">
    <property type="entry name" value="Creatinase/aminopeptidase-like"/>
</dbReference>
<dbReference type="InterPro" id="IPR052433">
    <property type="entry name" value="X-Pro_dipept-like"/>
</dbReference>
<evidence type="ECO:0000256" key="10">
    <source>
        <dbReference type="ARBA" id="ARBA00081411"/>
    </source>
</evidence>
<dbReference type="InterPro" id="IPR007865">
    <property type="entry name" value="Aminopep_P_N"/>
</dbReference>
<evidence type="ECO:0000259" key="11">
    <source>
        <dbReference type="SMART" id="SM01011"/>
    </source>
</evidence>
<evidence type="ECO:0000256" key="2">
    <source>
        <dbReference type="ARBA" id="ARBA00001936"/>
    </source>
</evidence>
<name>E0U9D6_GLOV7</name>
<comment type="similarity">
    <text evidence="3">Belongs to the peptidase M24B family.</text>
</comment>
<evidence type="ECO:0000256" key="9">
    <source>
        <dbReference type="ARBA" id="ARBA00075356"/>
    </source>
</evidence>
<dbReference type="Pfam" id="PF05195">
    <property type="entry name" value="AMP_N"/>
    <property type="match status" value="1"/>
</dbReference>
<organism evidence="12 13">
    <name type="scientific">Gloeothece verrucosa (strain PCC 7822)</name>
    <name type="common">Cyanothece sp. (strain PCC 7822)</name>
    <dbReference type="NCBI Taxonomy" id="497965"/>
    <lineage>
        <taxon>Bacteria</taxon>
        <taxon>Bacillati</taxon>
        <taxon>Cyanobacteriota</taxon>
        <taxon>Cyanophyceae</taxon>
        <taxon>Oscillatoriophycideae</taxon>
        <taxon>Chroococcales</taxon>
        <taxon>Aphanothecaceae</taxon>
        <taxon>Gloeothece</taxon>
        <taxon>Gloeothece verrucosa</taxon>
    </lineage>
</organism>